<dbReference type="SUPFAM" id="SSF56112">
    <property type="entry name" value="Protein kinase-like (PK-like)"/>
    <property type="match status" value="1"/>
</dbReference>
<dbReference type="Gene3D" id="1.10.510.10">
    <property type="entry name" value="Transferase(Phosphotransferase) domain 1"/>
    <property type="match status" value="1"/>
</dbReference>
<evidence type="ECO:0000259" key="2">
    <source>
        <dbReference type="Pfam" id="PF17667"/>
    </source>
</evidence>
<dbReference type="OrthoDB" id="5592585at2759"/>
<name>A0A6A4H2C0_9AGAR</name>
<evidence type="ECO:0000256" key="1">
    <source>
        <dbReference type="SAM" id="MobiDB-lite"/>
    </source>
</evidence>
<evidence type="ECO:0000313" key="3">
    <source>
        <dbReference type="EMBL" id="KAE9392332.1"/>
    </source>
</evidence>
<sequence>IEALNPFLSKGWELVNTSNSPDPESGFFNDHKIKPNITVYSNKKPSNDNLCRSCDMETFIEVKVDADCDGFDLDIDGLEKNTGLACDTRGQLVTYFNAMQASQYRTHGFGILLFGRQCRLLRHTRSGIEVTTPFSYASTNHPHLQNFFWRLSHASPTLRGIDDTFEAAVNHQASDLLKARGQPLWRVRIGDRYFFVSTPFTRNHHYPVGRGTRCFVVVDCLTMELCVLKDTWRVAGYHREGEVYQRLHEKSVRNIAEILAEGDVAGSSHSCGSFDSNWEVPSGSTIREHIHYRIVLDVVGEPLSAFKSTWELNKVMLNVVESHHDAVIKAGVHHRDVSEGNIIIVRKHAPPVGYLINWELSKYDEDDGQRVYEKTGTLQFMAARLLSDDPVARTVGDDLESFMLVYLWIAVLYASNDMSAIQRGQALEMFDSRNPIFRELCMSSGHTTPYNYRLRSTFLKAILMKLMKNFSFRYSAPPMESPAEDHEHEQNRQKVETHDFMIQALEQGLRNEEWKAIADPAEEQKWTVSLLRDSRKKRKSDCTEYDEVFAKRRKHWEEKGPIQECSEAVEDEIYSDEEEE</sequence>
<organism evidence="3 4">
    <name type="scientific">Gymnopus androsaceus JB14</name>
    <dbReference type="NCBI Taxonomy" id="1447944"/>
    <lineage>
        <taxon>Eukaryota</taxon>
        <taxon>Fungi</taxon>
        <taxon>Dikarya</taxon>
        <taxon>Basidiomycota</taxon>
        <taxon>Agaricomycotina</taxon>
        <taxon>Agaricomycetes</taxon>
        <taxon>Agaricomycetidae</taxon>
        <taxon>Agaricales</taxon>
        <taxon>Marasmiineae</taxon>
        <taxon>Omphalotaceae</taxon>
        <taxon>Gymnopus</taxon>
    </lineage>
</organism>
<feature type="domain" description="Fungal-type protein kinase" evidence="2">
    <location>
        <begin position="88"/>
        <end position="409"/>
    </location>
</feature>
<evidence type="ECO:0000313" key="4">
    <source>
        <dbReference type="Proteomes" id="UP000799118"/>
    </source>
</evidence>
<dbReference type="Proteomes" id="UP000799118">
    <property type="component" value="Unassembled WGS sequence"/>
</dbReference>
<dbReference type="EMBL" id="ML769598">
    <property type="protein sequence ID" value="KAE9392332.1"/>
    <property type="molecule type" value="Genomic_DNA"/>
</dbReference>
<reference evidence="3" key="1">
    <citation type="journal article" date="2019" name="Environ. Microbiol.">
        <title>Fungal ecological strategies reflected in gene transcription - a case study of two litter decomposers.</title>
        <authorList>
            <person name="Barbi F."/>
            <person name="Kohler A."/>
            <person name="Barry K."/>
            <person name="Baskaran P."/>
            <person name="Daum C."/>
            <person name="Fauchery L."/>
            <person name="Ihrmark K."/>
            <person name="Kuo A."/>
            <person name="LaButti K."/>
            <person name="Lipzen A."/>
            <person name="Morin E."/>
            <person name="Grigoriev I.V."/>
            <person name="Henrissat B."/>
            <person name="Lindahl B."/>
            <person name="Martin F."/>
        </authorList>
    </citation>
    <scope>NUCLEOTIDE SEQUENCE</scope>
    <source>
        <strain evidence="3">JB14</strain>
    </source>
</reference>
<dbReference type="Pfam" id="PF17667">
    <property type="entry name" value="Pkinase_fungal"/>
    <property type="match status" value="1"/>
</dbReference>
<gene>
    <name evidence="3" type="ORF">BT96DRAFT_830741</name>
</gene>
<feature type="compositionally biased region" description="Acidic residues" evidence="1">
    <location>
        <begin position="567"/>
        <end position="580"/>
    </location>
</feature>
<dbReference type="AlphaFoldDB" id="A0A6A4H2C0"/>
<proteinExistence type="predicted"/>
<feature type="non-terminal residue" evidence="3">
    <location>
        <position position="1"/>
    </location>
</feature>
<keyword evidence="4" id="KW-1185">Reference proteome</keyword>
<protein>
    <recommendedName>
        <fullName evidence="2">Fungal-type protein kinase domain-containing protein</fullName>
    </recommendedName>
</protein>
<dbReference type="PANTHER" id="PTHR38248">
    <property type="entry name" value="FUNK1 6"/>
    <property type="match status" value="1"/>
</dbReference>
<dbReference type="InterPro" id="IPR011009">
    <property type="entry name" value="Kinase-like_dom_sf"/>
</dbReference>
<dbReference type="InterPro" id="IPR040976">
    <property type="entry name" value="Pkinase_fungal"/>
</dbReference>
<dbReference type="PANTHER" id="PTHR38248:SF2">
    <property type="entry name" value="FUNK1 11"/>
    <property type="match status" value="1"/>
</dbReference>
<feature type="region of interest" description="Disordered" evidence="1">
    <location>
        <begin position="557"/>
        <end position="580"/>
    </location>
</feature>
<accession>A0A6A4H2C0</accession>